<sequence>MNASQFLDLIQKSDRLEKSDYLQLRKIQENFPYFQISHILACRYELSKNSEVTPGHLGMAALTSPDRVWLKSLLDKPMSKAEPKANLIQEDLLPEEPKAGKNPVQRTESLKKLGDQLKGNPTASAETPKGKKRKAYKDELIETIKKREKKEIVADKAKEQIDLIKAFSKKSIKLATIREIEANQNTENLAESSTKLDETLMTESFAKLLVRQGKKDKAIEIYEKMSLKFPEKRAYFADLIENLKEKSD</sequence>
<accession>A0ABQ6PS94</accession>
<evidence type="ECO:0000313" key="3">
    <source>
        <dbReference type="Proteomes" id="UP001338309"/>
    </source>
</evidence>
<feature type="region of interest" description="Disordered" evidence="1">
    <location>
        <begin position="86"/>
        <end position="134"/>
    </location>
</feature>
<dbReference type="EMBL" id="BTPD01000006">
    <property type="protein sequence ID" value="GMQ29617.1"/>
    <property type="molecule type" value="Genomic_DNA"/>
</dbReference>
<evidence type="ECO:0000313" key="2">
    <source>
        <dbReference type="EMBL" id="GMQ29617.1"/>
    </source>
</evidence>
<dbReference type="Proteomes" id="UP001338309">
    <property type="component" value="Unassembled WGS sequence"/>
</dbReference>
<name>A0ABQ6PS94_9BACT</name>
<proteinExistence type="predicted"/>
<protein>
    <submittedName>
        <fullName evidence="2">Tetratricopeptide repeat protein</fullName>
    </submittedName>
</protein>
<keyword evidence="3" id="KW-1185">Reference proteome</keyword>
<reference evidence="2 3" key="1">
    <citation type="submission" date="2023-08" db="EMBL/GenBank/DDBJ databases">
        <title>Draft genome sequence of Algoriphagus confluentis.</title>
        <authorList>
            <person name="Takatani N."/>
            <person name="Hosokawa M."/>
            <person name="Sawabe T."/>
        </authorList>
    </citation>
    <scope>NUCLEOTIDE SEQUENCE [LARGE SCALE GENOMIC DNA]</scope>
    <source>
        <strain evidence="2 3">NBRC 111222</strain>
    </source>
</reference>
<evidence type="ECO:0000256" key="1">
    <source>
        <dbReference type="SAM" id="MobiDB-lite"/>
    </source>
</evidence>
<gene>
    <name evidence="2" type="ORF">Aconfl_22600</name>
</gene>
<organism evidence="2 3">
    <name type="scientific">Algoriphagus confluentis</name>
    <dbReference type="NCBI Taxonomy" id="1697556"/>
    <lineage>
        <taxon>Bacteria</taxon>
        <taxon>Pseudomonadati</taxon>
        <taxon>Bacteroidota</taxon>
        <taxon>Cytophagia</taxon>
        <taxon>Cytophagales</taxon>
        <taxon>Cyclobacteriaceae</taxon>
        <taxon>Algoriphagus</taxon>
    </lineage>
</organism>
<dbReference type="RefSeq" id="WP_338224333.1">
    <property type="nucleotide sequence ID" value="NZ_BTPD01000006.1"/>
</dbReference>
<comment type="caution">
    <text evidence="2">The sequence shown here is derived from an EMBL/GenBank/DDBJ whole genome shotgun (WGS) entry which is preliminary data.</text>
</comment>